<evidence type="ECO:0000256" key="1">
    <source>
        <dbReference type="SAM" id="MobiDB-lite"/>
    </source>
</evidence>
<accession>A0A5N7BV06</accession>
<evidence type="ECO:0000313" key="2">
    <source>
        <dbReference type="EMBL" id="KAE8385428.1"/>
    </source>
</evidence>
<dbReference type="OrthoDB" id="10544499at2759"/>
<sequence>MDPLNAWDPVNELSICGTGNSSLASAWPTQTETHLLEQFLAAPESSSMSQVGIDGQSGFEQIFNPRGSQDNRASQL</sequence>
<feature type="compositionally biased region" description="Polar residues" evidence="1">
    <location>
        <begin position="66"/>
        <end position="76"/>
    </location>
</feature>
<organism evidence="2">
    <name type="scientific">Petromyces alliaceus</name>
    <name type="common">Aspergillus alliaceus</name>
    <dbReference type="NCBI Taxonomy" id="209559"/>
    <lineage>
        <taxon>Eukaryota</taxon>
        <taxon>Fungi</taxon>
        <taxon>Dikarya</taxon>
        <taxon>Ascomycota</taxon>
        <taxon>Pezizomycotina</taxon>
        <taxon>Eurotiomycetes</taxon>
        <taxon>Eurotiomycetidae</taxon>
        <taxon>Eurotiales</taxon>
        <taxon>Aspergillaceae</taxon>
        <taxon>Aspergillus</taxon>
        <taxon>Aspergillus subgen. Circumdati</taxon>
    </lineage>
</organism>
<dbReference type="Proteomes" id="UP000326877">
    <property type="component" value="Unassembled WGS sequence"/>
</dbReference>
<proteinExistence type="predicted"/>
<feature type="region of interest" description="Disordered" evidence="1">
    <location>
        <begin position="46"/>
        <end position="76"/>
    </location>
</feature>
<reference evidence="2" key="1">
    <citation type="submission" date="2019-04" db="EMBL/GenBank/DDBJ databases">
        <title>Friends and foes A comparative genomics studyof 23 Aspergillus species from section Flavi.</title>
        <authorList>
            <consortium name="DOE Joint Genome Institute"/>
            <person name="Kjaerbolling I."/>
            <person name="Vesth T."/>
            <person name="Frisvad J.C."/>
            <person name="Nybo J.L."/>
            <person name="Theobald S."/>
            <person name="Kildgaard S."/>
            <person name="Isbrandt T."/>
            <person name="Kuo A."/>
            <person name="Sato A."/>
            <person name="Lyhne E.K."/>
            <person name="Kogle M.E."/>
            <person name="Wiebenga A."/>
            <person name="Kun R.S."/>
            <person name="Lubbers R.J."/>
            <person name="Makela M.R."/>
            <person name="Barry K."/>
            <person name="Chovatia M."/>
            <person name="Clum A."/>
            <person name="Daum C."/>
            <person name="Haridas S."/>
            <person name="He G."/>
            <person name="LaButti K."/>
            <person name="Lipzen A."/>
            <person name="Mondo S."/>
            <person name="Riley R."/>
            <person name="Salamov A."/>
            <person name="Simmons B.A."/>
            <person name="Magnuson J.K."/>
            <person name="Henrissat B."/>
            <person name="Mortensen U.H."/>
            <person name="Larsen T.O."/>
            <person name="Devries R.P."/>
            <person name="Grigoriev I.V."/>
            <person name="Machida M."/>
            <person name="Baker S.E."/>
            <person name="Andersen M.R."/>
        </authorList>
    </citation>
    <scope>NUCLEOTIDE SEQUENCE [LARGE SCALE GENOMIC DNA]</scope>
    <source>
        <strain evidence="2">IBT 14317</strain>
    </source>
</reference>
<protein>
    <submittedName>
        <fullName evidence="2">Uncharacterized protein</fullName>
    </submittedName>
</protein>
<name>A0A5N7BV06_PETAA</name>
<gene>
    <name evidence="2" type="ORF">BDV23DRAFT_18682</name>
</gene>
<dbReference type="AlphaFoldDB" id="A0A5N7BV06"/>
<dbReference type="EMBL" id="ML735335">
    <property type="protein sequence ID" value="KAE8385428.1"/>
    <property type="molecule type" value="Genomic_DNA"/>
</dbReference>